<keyword evidence="2" id="KW-1185">Reference proteome</keyword>
<organism evidence="1 2">
    <name type="scientific">Hypocrea atroviridis (strain ATCC 20476 / IMI 206040)</name>
    <name type="common">Trichoderma atroviride</name>
    <dbReference type="NCBI Taxonomy" id="452589"/>
    <lineage>
        <taxon>Eukaryota</taxon>
        <taxon>Fungi</taxon>
        <taxon>Dikarya</taxon>
        <taxon>Ascomycota</taxon>
        <taxon>Pezizomycotina</taxon>
        <taxon>Sordariomycetes</taxon>
        <taxon>Hypocreomycetidae</taxon>
        <taxon>Hypocreales</taxon>
        <taxon>Hypocreaceae</taxon>
        <taxon>Trichoderma</taxon>
    </lineage>
</organism>
<name>G9NNC3_HYPAI</name>
<dbReference type="AlphaFoldDB" id="G9NNC3"/>
<evidence type="ECO:0000313" key="2">
    <source>
        <dbReference type="Proteomes" id="UP000005426"/>
    </source>
</evidence>
<protein>
    <submittedName>
        <fullName evidence="1">Uncharacterized protein</fullName>
    </submittedName>
</protein>
<dbReference type="HOGENOM" id="CLU_1073868_0_0_1"/>
<reference evidence="1 2" key="1">
    <citation type="journal article" date="2011" name="Genome Biol.">
        <title>Comparative genome sequence analysis underscores mycoparasitism as the ancestral life style of Trichoderma.</title>
        <authorList>
            <person name="Kubicek C.P."/>
            <person name="Herrera-Estrella A."/>
            <person name="Seidl-Seiboth V."/>
            <person name="Martinez D.A."/>
            <person name="Druzhinina I.S."/>
            <person name="Thon M."/>
            <person name="Zeilinger S."/>
            <person name="Casas-Flores S."/>
            <person name="Horwitz B.A."/>
            <person name="Mukherjee P.K."/>
            <person name="Mukherjee M."/>
            <person name="Kredics L."/>
            <person name="Alcaraz L.D."/>
            <person name="Aerts A."/>
            <person name="Antal Z."/>
            <person name="Atanasova L."/>
            <person name="Cervantes-Badillo M.G."/>
            <person name="Challacombe J."/>
            <person name="Chertkov O."/>
            <person name="McCluskey K."/>
            <person name="Coulpier F."/>
            <person name="Deshpande N."/>
            <person name="von Doehren H."/>
            <person name="Ebbole D.J."/>
            <person name="Esquivel-Naranjo E.U."/>
            <person name="Fekete E."/>
            <person name="Flipphi M."/>
            <person name="Glaser F."/>
            <person name="Gomez-Rodriguez E.Y."/>
            <person name="Gruber S."/>
            <person name="Han C."/>
            <person name="Henrissat B."/>
            <person name="Hermosa R."/>
            <person name="Hernandez-Onate M."/>
            <person name="Karaffa L."/>
            <person name="Kosti I."/>
            <person name="Le Crom S."/>
            <person name="Lindquist E."/>
            <person name="Lucas S."/>
            <person name="Luebeck M."/>
            <person name="Luebeck P.S."/>
            <person name="Margeot A."/>
            <person name="Metz B."/>
            <person name="Misra M."/>
            <person name="Nevalainen H."/>
            <person name="Omann M."/>
            <person name="Packer N."/>
            <person name="Perrone G."/>
            <person name="Uresti-Rivera E.E."/>
            <person name="Salamov A."/>
            <person name="Schmoll M."/>
            <person name="Seiboth B."/>
            <person name="Shapiro H."/>
            <person name="Sukno S."/>
            <person name="Tamayo-Ramos J.A."/>
            <person name="Tisch D."/>
            <person name="Wiest A."/>
            <person name="Wilkinson H.H."/>
            <person name="Zhang M."/>
            <person name="Coutinho P.M."/>
            <person name="Kenerley C.M."/>
            <person name="Monte E."/>
            <person name="Baker S.E."/>
            <person name="Grigoriev I.V."/>
        </authorList>
    </citation>
    <scope>NUCLEOTIDE SEQUENCE [LARGE SCALE GENOMIC DNA]</scope>
    <source>
        <strain evidence="2">ATCC 20476 / IMI 206040</strain>
    </source>
</reference>
<gene>
    <name evidence="1" type="ORF">TRIATDRAFT_93129</name>
</gene>
<evidence type="ECO:0000313" key="1">
    <source>
        <dbReference type="EMBL" id="EHK47572.1"/>
    </source>
</evidence>
<sequence length="259" mass="27936">MFDAGSQAFIPSTTPPSLFSILRGARVAVMQNQGLETHLIGICFVLGLILDFFSLFRLTVSPVGYAILAGATRAILELPPVTLDCQPWYPGKGKREKACWLDIWVDTLELSELLVLQSKKRPMRPSELLVAPVRGPPLAVPHTEMKKGDTGLVRVEATISGENGLEATLHDARIVTKSKEMRQRRPNARCPLRKCWPSERLTCADTRLCRHVPGPSGGGGGAATCLVPAPSGAPVVLVLVGEPHSFVSRAGWDGIKGCL</sequence>
<comment type="caution">
    <text evidence="1">The sequence shown here is derived from an EMBL/GenBank/DDBJ whole genome shotgun (WGS) entry which is preliminary data.</text>
</comment>
<accession>G9NNC3</accession>
<dbReference type="EMBL" id="ABDG02000020">
    <property type="protein sequence ID" value="EHK47572.1"/>
    <property type="molecule type" value="Genomic_DNA"/>
</dbReference>
<proteinExistence type="predicted"/>
<dbReference type="Proteomes" id="UP000005426">
    <property type="component" value="Unassembled WGS sequence"/>
</dbReference>